<dbReference type="RefSeq" id="WP_353289835.1">
    <property type="nucleotide sequence ID" value="NZ_BAABQM010000002.1"/>
</dbReference>
<evidence type="ECO:0000313" key="2">
    <source>
        <dbReference type="Proteomes" id="UP001449582"/>
    </source>
</evidence>
<gene>
    <name evidence="1" type="ORF">UREOM_3850</name>
</gene>
<organism evidence="1 2">
    <name type="scientific">Ureaplasma ceti</name>
    <dbReference type="NCBI Taxonomy" id="3119530"/>
    <lineage>
        <taxon>Bacteria</taxon>
        <taxon>Bacillati</taxon>
        <taxon>Mycoplasmatota</taxon>
        <taxon>Mycoplasmoidales</taxon>
        <taxon>Mycoplasmoidaceae</taxon>
        <taxon>Ureaplasma</taxon>
    </lineage>
</organism>
<protein>
    <submittedName>
        <fullName evidence="1">Uncharacterized protein</fullName>
    </submittedName>
</protein>
<keyword evidence="2" id="KW-1185">Reference proteome</keyword>
<name>A0ABP9UD59_9BACT</name>
<reference evidence="1" key="1">
    <citation type="submission" date="2024-02" db="EMBL/GenBank/DDBJ databases">
        <title>Draft genome sequence of new strains in genus Ureaplasma.</title>
        <authorList>
            <person name="Nakajima Y."/>
            <person name="Segawa T."/>
        </authorList>
    </citation>
    <scope>NUCLEOTIDE SEQUENCE [LARGE SCALE GENOMIC DNA]</scope>
    <source>
        <strain evidence="1">OM1</strain>
    </source>
</reference>
<dbReference type="EMBL" id="BAABQM010000002">
    <property type="protein sequence ID" value="GAA5414674.1"/>
    <property type="molecule type" value="Genomic_DNA"/>
</dbReference>
<accession>A0ABP9UD59</accession>
<dbReference type="Proteomes" id="UP001449582">
    <property type="component" value="Unassembled WGS sequence"/>
</dbReference>
<proteinExistence type="predicted"/>
<evidence type="ECO:0000313" key="1">
    <source>
        <dbReference type="EMBL" id="GAA5414674.1"/>
    </source>
</evidence>
<sequence length="363" mass="42216">MSKYANNDQDNVANNYYSHPDNDLPYITNKIYVQLAQNYTPKITFNTYKNSMEITYDIWLNGDFNIPPYLLNLDVDSSIGNISNIPLKEVENVTNEGLHHFKAHCNISFSNAPVNANLLFLEEWHFKTFLSIDANVFTAAKLDTTFDGFLNDLSKIELNSQILFSNYFPINKLTAFYVSKQYQNKEFLGQRLPHDYFTWEKSNLTSYPDYYFNRVTKQTYSLNETINDIYQSNIGQGNLANYFNKIQLIVEYYILEKKYTTTLNLLPSDKTTSKQDNYLSLNCHTVYDFRTHQLLQNSTGVQGIYFPEKTYGTVNVTMVKGSQRYIDKFDFNFSQNLYSAENPNLNITVTTLSDTNINWHLAT</sequence>
<comment type="caution">
    <text evidence="1">The sequence shown here is derived from an EMBL/GenBank/DDBJ whole genome shotgun (WGS) entry which is preliminary data.</text>
</comment>